<dbReference type="OrthoDB" id="703777at2759"/>
<keyword evidence="1" id="KW-0652">Protein synthesis inhibitor</keyword>
<dbReference type="GO" id="GO:0030598">
    <property type="term" value="F:rRNA N-glycosylase activity"/>
    <property type="evidence" value="ECO:0007669"/>
    <property type="project" value="UniProtKB-EC"/>
</dbReference>
<dbReference type="EC" id="3.2.2.22" evidence="1"/>
<reference evidence="2 3" key="1">
    <citation type="submission" date="2019-11" db="EMBL/GenBank/DDBJ databases">
        <title>Whole genome sequence of Oryza granulata.</title>
        <authorList>
            <person name="Li W."/>
        </authorList>
    </citation>
    <scope>NUCLEOTIDE SEQUENCE [LARGE SCALE GENOMIC DNA]</scope>
    <source>
        <strain evidence="3">cv. Menghai</strain>
        <tissue evidence="2">Leaf</tissue>
    </source>
</reference>
<dbReference type="EMBL" id="SPHZ02000003">
    <property type="protein sequence ID" value="KAF0926749.1"/>
    <property type="molecule type" value="Genomic_DNA"/>
</dbReference>
<gene>
    <name evidence="2" type="ORF">E2562_027174</name>
</gene>
<dbReference type="Pfam" id="PF00161">
    <property type="entry name" value="RIP"/>
    <property type="match status" value="1"/>
</dbReference>
<keyword evidence="3" id="KW-1185">Reference proteome</keyword>
<organism evidence="2 3">
    <name type="scientific">Oryza meyeriana var. granulata</name>
    <dbReference type="NCBI Taxonomy" id="110450"/>
    <lineage>
        <taxon>Eukaryota</taxon>
        <taxon>Viridiplantae</taxon>
        <taxon>Streptophyta</taxon>
        <taxon>Embryophyta</taxon>
        <taxon>Tracheophyta</taxon>
        <taxon>Spermatophyta</taxon>
        <taxon>Magnoliopsida</taxon>
        <taxon>Liliopsida</taxon>
        <taxon>Poales</taxon>
        <taxon>Poaceae</taxon>
        <taxon>BOP clade</taxon>
        <taxon>Oryzoideae</taxon>
        <taxon>Oryzeae</taxon>
        <taxon>Oryzinae</taxon>
        <taxon>Oryza</taxon>
        <taxon>Oryza meyeriana</taxon>
    </lineage>
</organism>
<sequence>MVEGKPVCLPTGYFEIILFPKPSSDLAANHPNGRVWLLFFYGNLYLVAFKAQGKWYKFKDLNPDIAPNYASDERKKHCKAKDIPFKSNYGVREMSATIAELKVSRETPIEMYKTLSLYDPEHHAGRVRLSDLQLMLFKSCAIFSEVIRFPIMKNRLVYLIGSRVDENSTVGETYTDLFQNWDHCCIALRKGRHAFVPMCIRHRRIQTFDQLLTTIGVVLPV</sequence>
<proteinExistence type="inferred from homology"/>
<accession>A0A6G1EQ49</accession>
<dbReference type="GO" id="GO:0006952">
    <property type="term" value="P:defense response"/>
    <property type="evidence" value="ECO:0007669"/>
    <property type="project" value="UniProtKB-KW"/>
</dbReference>
<dbReference type="AlphaFoldDB" id="A0A6G1EQ49"/>
<dbReference type="GO" id="GO:0090729">
    <property type="term" value="F:toxin activity"/>
    <property type="evidence" value="ECO:0007669"/>
    <property type="project" value="UniProtKB-KW"/>
</dbReference>
<dbReference type="InterPro" id="IPR001574">
    <property type="entry name" value="Ribosome_inactivat_prot"/>
</dbReference>
<dbReference type="InterPro" id="IPR036041">
    <property type="entry name" value="Ribosome-inact_prot_sf"/>
</dbReference>
<dbReference type="Proteomes" id="UP000479710">
    <property type="component" value="Unassembled WGS sequence"/>
</dbReference>
<keyword evidence="1" id="KW-0800">Toxin</keyword>
<name>A0A6G1EQ49_9ORYZ</name>
<comment type="similarity">
    <text evidence="1">Belongs to the ribosome-inactivating protein family.</text>
</comment>
<keyword evidence="1" id="KW-0611">Plant defense</keyword>
<evidence type="ECO:0000256" key="1">
    <source>
        <dbReference type="RuleBase" id="RU004915"/>
    </source>
</evidence>
<comment type="catalytic activity">
    <reaction evidence="1">
        <text>Endohydrolysis of the N-glycosidic bond at one specific adenosine on the 28S rRNA.</text>
        <dbReference type="EC" id="3.2.2.22"/>
    </reaction>
</comment>
<comment type="caution">
    <text evidence="2">The sequence shown here is derived from an EMBL/GenBank/DDBJ whole genome shotgun (WGS) entry which is preliminary data.</text>
</comment>
<dbReference type="GO" id="GO:0017148">
    <property type="term" value="P:negative regulation of translation"/>
    <property type="evidence" value="ECO:0007669"/>
    <property type="project" value="UniProtKB-KW"/>
</dbReference>
<evidence type="ECO:0000313" key="3">
    <source>
        <dbReference type="Proteomes" id="UP000479710"/>
    </source>
</evidence>
<protein>
    <recommendedName>
        <fullName evidence="1">rRNA N-glycosylase</fullName>
        <ecNumber evidence="1">3.2.2.22</ecNumber>
    </recommendedName>
</protein>
<dbReference type="SUPFAM" id="SSF56371">
    <property type="entry name" value="Ribosome inactivating proteins (RIP)"/>
    <property type="match status" value="1"/>
</dbReference>
<dbReference type="InterPro" id="IPR016138">
    <property type="entry name" value="Ribosome_inactivat_prot_sub1"/>
</dbReference>
<evidence type="ECO:0000313" key="2">
    <source>
        <dbReference type="EMBL" id="KAF0926749.1"/>
    </source>
</evidence>
<dbReference type="Gene3D" id="3.40.420.10">
    <property type="entry name" value="Ricin (A subunit), domain 1"/>
    <property type="match status" value="1"/>
</dbReference>
<keyword evidence="1" id="KW-0378">Hydrolase</keyword>